<evidence type="ECO:0000256" key="4">
    <source>
        <dbReference type="ARBA" id="ARBA00023029"/>
    </source>
</evidence>
<dbReference type="InterPro" id="IPR013500">
    <property type="entry name" value="TopoI_cat_euk"/>
</dbReference>
<evidence type="ECO:0000256" key="3">
    <source>
        <dbReference type="ARBA" id="ARBA00012891"/>
    </source>
</evidence>
<dbReference type="InterPro" id="IPR011010">
    <property type="entry name" value="DNA_brk_join_enz"/>
</dbReference>
<feature type="domain" description="DNA topoisomerase IB N-terminal" evidence="8">
    <location>
        <begin position="24"/>
        <end position="72"/>
    </location>
</feature>
<evidence type="ECO:0000313" key="10">
    <source>
        <dbReference type="Proteomes" id="UP000244162"/>
    </source>
</evidence>
<proteinExistence type="inferred from homology"/>
<evidence type="ECO:0000259" key="8">
    <source>
        <dbReference type="Pfam" id="PF21338"/>
    </source>
</evidence>
<comment type="caution">
    <text evidence="9">The sequence shown here is derived from an EMBL/GenBank/DDBJ whole genome shotgun (WGS) entry which is preliminary data.</text>
</comment>
<dbReference type="SUPFAM" id="SSF56349">
    <property type="entry name" value="DNA breaking-rejoining enzymes"/>
    <property type="match status" value="1"/>
</dbReference>
<dbReference type="EC" id="5.6.2.1" evidence="3"/>
<reference evidence="9 10" key="1">
    <citation type="submission" date="2017-09" db="EMBL/GenBank/DDBJ databases">
        <title>Sphingomonas panjinensis sp.nov., isolated from oil-contaminated soil.</title>
        <authorList>
            <person name="Wang L."/>
            <person name="Chen L."/>
        </authorList>
    </citation>
    <scope>NUCLEOTIDE SEQUENCE [LARGE SCALE GENOMIC DNA]</scope>
    <source>
        <strain evidence="9 10">FW-11</strain>
    </source>
</reference>
<dbReference type="Gene3D" id="1.10.132.120">
    <property type="match status" value="1"/>
</dbReference>
<dbReference type="InterPro" id="IPR049331">
    <property type="entry name" value="Top1B_N_bact"/>
</dbReference>
<dbReference type="GO" id="GO:0003677">
    <property type="term" value="F:DNA binding"/>
    <property type="evidence" value="ECO:0007669"/>
    <property type="project" value="UniProtKB-KW"/>
</dbReference>
<sequence length="340" mass="37729">MTAAKIHYVDDSQPGISRRRAGRGWAYFDPRGQRIRDRAEIDRLNAIALPPAYRNAWFCPDPCGHIQATGYDEKGRKQYRYHAEFRAVQEAEKFDRCADFGRALPRLRARVEADLAGRGLGHDMVVAAIVRLLDLGRVRIGNEAYAKANRSFGATTLRSRHATVSGARVKLEYLGKSGRMQRLTIQDSRLSRIVRRCQDLPGQKLFQYLDEHGEAHPIGSSEVNAYIRDATGGDFTAKHFRTWGASVLAFRHIVEAAGHGRPSLKAMLEPVAAALGNTPAISRKSYVHPALIELCRTGDGSRICDLKLPRATKYLSSHERALIGFLDVLAAMADKPAEAA</sequence>
<comment type="catalytic activity">
    <reaction evidence="1">
        <text>ATP-independent breakage of single-stranded DNA, followed by passage and rejoining.</text>
        <dbReference type="EC" id="5.6.2.1"/>
    </reaction>
</comment>
<evidence type="ECO:0000256" key="5">
    <source>
        <dbReference type="ARBA" id="ARBA00023125"/>
    </source>
</evidence>
<dbReference type="OrthoDB" id="9778962at2"/>
<name>A0A2T5FVW3_9SPHN</name>
<gene>
    <name evidence="9" type="ORF">CLG96_12175</name>
</gene>
<dbReference type="InterPro" id="IPR014711">
    <property type="entry name" value="TopoI_cat_a-hlx-sub_euk"/>
</dbReference>
<dbReference type="PRINTS" id="PR00416">
    <property type="entry name" value="EUTPISMRASEI"/>
</dbReference>
<dbReference type="RefSeq" id="WP_107968265.1">
    <property type="nucleotide sequence ID" value="NZ_NWBU01000010.1"/>
</dbReference>
<keyword evidence="6 9" id="KW-0413">Isomerase</keyword>
<evidence type="ECO:0000256" key="6">
    <source>
        <dbReference type="ARBA" id="ARBA00023235"/>
    </source>
</evidence>
<protein>
    <recommendedName>
        <fullName evidence="3">DNA topoisomerase</fullName>
        <ecNumber evidence="3">5.6.2.1</ecNumber>
    </recommendedName>
</protein>
<dbReference type="PROSITE" id="PS52038">
    <property type="entry name" value="TOPO_IB_2"/>
    <property type="match status" value="1"/>
</dbReference>
<dbReference type="SUPFAM" id="SSF55869">
    <property type="entry name" value="DNA topoisomerase I domain"/>
    <property type="match status" value="1"/>
</dbReference>
<dbReference type="Pfam" id="PF21338">
    <property type="entry name" value="Top1B_N_bact"/>
    <property type="match status" value="1"/>
</dbReference>
<evidence type="ECO:0000256" key="1">
    <source>
        <dbReference type="ARBA" id="ARBA00000213"/>
    </source>
</evidence>
<evidence type="ECO:0000259" key="7">
    <source>
        <dbReference type="Pfam" id="PF01028"/>
    </source>
</evidence>
<comment type="similarity">
    <text evidence="2">Belongs to the type IB topoisomerase family.</text>
</comment>
<dbReference type="InterPro" id="IPR035447">
    <property type="entry name" value="DNA_topo_I_N_sf"/>
</dbReference>
<dbReference type="GO" id="GO:0003917">
    <property type="term" value="F:DNA topoisomerase type I (single strand cut, ATP-independent) activity"/>
    <property type="evidence" value="ECO:0007669"/>
    <property type="project" value="UniProtKB-EC"/>
</dbReference>
<dbReference type="InterPro" id="IPR001631">
    <property type="entry name" value="TopoI"/>
</dbReference>
<dbReference type="Gene3D" id="3.90.15.10">
    <property type="entry name" value="Topoisomerase I, Chain A, domain 3"/>
    <property type="match status" value="1"/>
</dbReference>
<dbReference type="Proteomes" id="UP000244162">
    <property type="component" value="Unassembled WGS sequence"/>
</dbReference>
<keyword evidence="5" id="KW-0238">DNA-binding</keyword>
<dbReference type="Pfam" id="PF01028">
    <property type="entry name" value="Topoisom_I"/>
    <property type="match status" value="1"/>
</dbReference>
<evidence type="ECO:0000313" key="9">
    <source>
        <dbReference type="EMBL" id="PTQ09912.1"/>
    </source>
</evidence>
<dbReference type="EMBL" id="NWBU01000010">
    <property type="protein sequence ID" value="PTQ09912.1"/>
    <property type="molecule type" value="Genomic_DNA"/>
</dbReference>
<dbReference type="GO" id="GO:0006265">
    <property type="term" value="P:DNA topological change"/>
    <property type="evidence" value="ECO:0007669"/>
    <property type="project" value="InterPro"/>
</dbReference>
<keyword evidence="4" id="KW-0799">Topoisomerase</keyword>
<dbReference type="AlphaFoldDB" id="A0A2T5FVW3"/>
<accession>A0A2T5FVW3</accession>
<evidence type="ECO:0000256" key="2">
    <source>
        <dbReference type="ARBA" id="ARBA00006645"/>
    </source>
</evidence>
<organism evidence="9 10">
    <name type="scientific">Sphingomonas oleivorans</name>
    <dbReference type="NCBI Taxonomy" id="1735121"/>
    <lineage>
        <taxon>Bacteria</taxon>
        <taxon>Pseudomonadati</taxon>
        <taxon>Pseudomonadota</taxon>
        <taxon>Alphaproteobacteria</taxon>
        <taxon>Sphingomonadales</taxon>
        <taxon>Sphingomonadaceae</taxon>
        <taxon>Sphingomonas</taxon>
    </lineage>
</organism>
<feature type="domain" description="DNA topoisomerase I catalytic core eukaryotic-type" evidence="7">
    <location>
        <begin position="84"/>
        <end position="256"/>
    </location>
</feature>
<dbReference type="Gene3D" id="3.30.66.10">
    <property type="entry name" value="DNA topoisomerase I domain"/>
    <property type="match status" value="1"/>
</dbReference>
<keyword evidence="10" id="KW-1185">Reference proteome</keyword>